<evidence type="ECO:0000313" key="8">
    <source>
        <dbReference type="EMBL" id="SQI33274.1"/>
    </source>
</evidence>
<protein>
    <recommendedName>
        <fullName evidence="6">Ferritin</fullName>
    </recommendedName>
</protein>
<dbReference type="KEGG" id="rcr:NCTC10994_02510"/>
<feature type="binding site" evidence="5">
    <location>
        <position position="68"/>
    </location>
    <ligand>
        <name>Fe cation</name>
        <dbReference type="ChEBI" id="CHEBI:24875"/>
        <label>1</label>
    </ligand>
</feature>
<dbReference type="GO" id="GO:0005829">
    <property type="term" value="C:cytosol"/>
    <property type="evidence" value="ECO:0007669"/>
    <property type="project" value="TreeGrafter"/>
</dbReference>
<dbReference type="InterPro" id="IPR041719">
    <property type="entry name" value="Ferritin_prok"/>
</dbReference>
<evidence type="ECO:0000256" key="2">
    <source>
        <dbReference type="ARBA" id="ARBA00022723"/>
    </source>
</evidence>
<keyword evidence="3 8" id="KW-0560">Oxidoreductase</keyword>
<sequence length="196" mass="22324">MNYRLTCINVLIMTTMGETHKTKFHSLLHDQIRNEFNASHQYIAIAIFYDNTDLPQLAKHFYAQAVEERNHAMMIVQYFLDRDMAVDLTGVDAAQSMFDNAREPIALALRQERSVTDQIVELARTARDEGDYLGEQFMQWFLQEQVEEVATMTTLLTVADRAGSNLFNLEDFVARELNSKARDLRGNAPTVAGGSI</sequence>
<dbReference type="Proteomes" id="UP000249091">
    <property type="component" value="Chromosome 1"/>
</dbReference>
<dbReference type="EMBL" id="LS483468">
    <property type="protein sequence ID" value="SQI33274.1"/>
    <property type="molecule type" value="Genomic_DNA"/>
</dbReference>
<dbReference type="PANTHER" id="PTHR11431">
    <property type="entry name" value="FERRITIN"/>
    <property type="match status" value="1"/>
</dbReference>
<evidence type="ECO:0000313" key="9">
    <source>
        <dbReference type="Proteomes" id="UP000249091"/>
    </source>
</evidence>
<dbReference type="PANTHER" id="PTHR11431:SF127">
    <property type="entry name" value="BACTERIAL NON-HEME FERRITIN"/>
    <property type="match status" value="1"/>
</dbReference>
<name>A0A2X4X9M0_9NOCA</name>
<dbReference type="GO" id="GO:0008198">
    <property type="term" value="F:ferrous iron binding"/>
    <property type="evidence" value="ECO:0007669"/>
    <property type="project" value="TreeGrafter"/>
</dbReference>
<feature type="binding site" evidence="5">
    <location>
        <position position="35"/>
    </location>
    <ligand>
        <name>Fe cation</name>
        <dbReference type="ChEBI" id="CHEBI:24875"/>
        <label>1</label>
    </ligand>
</feature>
<organism evidence="8 9">
    <name type="scientific">Rhodococcus coprophilus</name>
    <dbReference type="NCBI Taxonomy" id="38310"/>
    <lineage>
        <taxon>Bacteria</taxon>
        <taxon>Bacillati</taxon>
        <taxon>Actinomycetota</taxon>
        <taxon>Actinomycetes</taxon>
        <taxon>Mycobacteriales</taxon>
        <taxon>Nocardiaceae</taxon>
        <taxon>Rhodococcus</taxon>
    </lineage>
</organism>
<evidence type="ECO:0000256" key="3">
    <source>
        <dbReference type="ARBA" id="ARBA00023002"/>
    </source>
</evidence>
<keyword evidence="9" id="KW-1185">Reference proteome</keyword>
<keyword evidence="1 6" id="KW-0409">Iron storage</keyword>
<dbReference type="GO" id="GO:0008199">
    <property type="term" value="F:ferric iron binding"/>
    <property type="evidence" value="ECO:0007669"/>
    <property type="project" value="InterPro"/>
</dbReference>
<dbReference type="PROSITE" id="PS50905">
    <property type="entry name" value="FERRITIN_LIKE"/>
    <property type="match status" value="1"/>
</dbReference>
<dbReference type="GO" id="GO:0006879">
    <property type="term" value="P:intracellular iron ion homeostasis"/>
    <property type="evidence" value="ECO:0007669"/>
    <property type="project" value="UniProtKB-KW"/>
</dbReference>
<accession>A0A2X4X9M0</accession>
<dbReference type="Gene3D" id="1.20.1260.10">
    <property type="match status" value="1"/>
</dbReference>
<dbReference type="CDD" id="cd01055">
    <property type="entry name" value="Nonheme_Ferritin"/>
    <property type="match status" value="1"/>
</dbReference>
<evidence type="ECO:0000256" key="1">
    <source>
        <dbReference type="ARBA" id="ARBA00022434"/>
    </source>
</evidence>
<evidence type="ECO:0000256" key="6">
    <source>
        <dbReference type="RuleBase" id="RU361145"/>
    </source>
</evidence>
<dbReference type="InterPro" id="IPR001519">
    <property type="entry name" value="Ferritin"/>
</dbReference>
<reference evidence="8 9" key="1">
    <citation type="submission" date="2018-06" db="EMBL/GenBank/DDBJ databases">
        <authorList>
            <consortium name="Pathogen Informatics"/>
            <person name="Doyle S."/>
        </authorList>
    </citation>
    <scope>NUCLEOTIDE SEQUENCE [LARGE SCALE GENOMIC DNA]</scope>
    <source>
        <strain evidence="8 9">NCTC10994</strain>
    </source>
</reference>
<keyword evidence="2 5" id="KW-0479">Metal-binding</keyword>
<evidence type="ECO:0000256" key="5">
    <source>
        <dbReference type="PIRSR" id="PIRSR601519-1"/>
    </source>
</evidence>
<feature type="binding site" evidence="5">
    <location>
        <position position="71"/>
    </location>
    <ligand>
        <name>Fe cation</name>
        <dbReference type="ChEBI" id="CHEBI:24875"/>
        <label>1</label>
    </ligand>
</feature>
<dbReference type="InterPro" id="IPR012347">
    <property type="entry name" value="Ferritin-like"/>
</dbReference>
<dbReference type="STRING" id="1219011.GCA_001895045_02702"/>
<dbReference type="AlphaFoldDB" id="A0A2X4X9M0"/>
<gene>
    <name evidence="8" type="primary">bfrB</name>
    <name evidence="8" type="ORF">NCTC10994_02510</name>
</gene>
<feature type="binding site" evidence="5">
    <location>
        <position position="112"/>
    </location>
    <ligand>
        <name>Fe cation</name>
        <dbReference type="ChEBI" id="CHEBI:24875"/>
        <label>1</label>
    </ligand>
</feature>
<dbReference type="SUPFAM" id="SSF47240">
    <property type="entry name" value="Ferritin-like"/>
    <property type="match status" value="1"/>
</dbReference>
<dbReference type="Pfam" id="PF00210">
    <property type="entry name" value="Ferritin"/>
    <property type="match status" value="1"/>
</dbReference>
<dbReference type="GO" id="GO:0006826">
    <property type="term" value="P:iron ion transport"/>
    <property type="evidence" value="ECO:0007669"/>
    <property type="project" value="InterPro"/>
</dbReference>
<dbReference type="InterPro" id="IPR009040">
    <property type="entry name" value="Ferritin-like_diiron"/>
</dbReference>
<evidence type="ECO:0000256" key="4">
    <source>
        <dbReference type="ARBA" id="ARBA00023004"/>
    </source>
</evidence>
<feature type="domain" description="Ferritin-like diiron" evidence="7">
    <location>
        <begin position="18"/>
        <end position="163"/>
    </location>
</feature>
<proteinExistence type="predicted"/>
<dbReference type="InterPro" id="IPR009078">
    <property type="entry name" value="Ferritin-like_SF"/>
</dbReference>
<evidence type="ECO:0000259" key="7">
    <source>
        <dbReference type="PROSITE" id="PS50905"/>
    </source>
</evidence>
<dbReference type="InterPro" id="IPR008331">
    <property type="entry name" value="Ferritin_DPS_dom"/>
</dbReference>
<dbReference type="GO" id="GO:0004322">
    <property type="term" value="F:ferroxidase activity"/>
    <property type="evidence" value="ECO:0007669"/>
    <property type="project" value="TreeGrafter"/>
</dbReference>
<keyword evidence="4 5" id="KW-0408">Iron</keyword>
<feature type="binding site" evidence="5">
    <location>
        <position position="145"/>
    </location>
    <ligand>
        <name>Fe cation</name>
        <dbReference type="ChEBI" id="CHEBI:24875"/>
        <label>1</label>
    </ligand>
</feature>